<reference evidence="10" key="2">
    <citation type="submission" date="2023-05" db="EMBL/GenBank/DDBJ databases">
        <title>Cataloging the Phylogenetic Diversity of Human Bladder Bacteria.</title>
        <authorList>
            <person name="Du J."/>
        </authorList>
    </citation>
    <scope>NUCLEOTIDE SEQUENCE</scope>
    <source>
        <strain evidence="10">UMB8703</strain>
    </source>
</reference>
<dbReference type="RefSeq" id="WP_000007459.1">
    <property type="nucleotide sequence ID" value="NZ_BCNJ01000003.1"/>
</dbReference>
<dbReference type="EMBL" id="QHGZ01000037">
    <property type="protein sequence ID" value="RDY91278.1"/>
    <property type="molecule type" value="Genomic_DNA"/>
</dbReference>
<name>A0A076YVR6_STRAG</name>
<keyword evidence="5" id="KW-0378">Hydrolase</keyword>
<dbReference type="Proteomes" id="UP001230629">
    <property type="component" value="Unassembled WGS sequence"/>
</dbReference>
<dbReference type="PANTHER" id="PTHR30231">
    <property type="entry name" value="DNA POLYMERASE III SUBUNIT EPSILON"/>
    <property type="match status" value="1"/>
</dbReference>
<dbReference type="GO" id="GO:0008408">
    <property type="term" value="F:3'-5' exonuclease activity"/>
    <property type="evidence" value="ECO:0007669"/>
    <property type="project" value="TreeGrafter"/>
</dbReference>
<dbReference type="InterPro" id="IPR003647">
    <property type="entry name" value="Intron_nuc_1_rpt"/>
</dbReference>
<dbReference type="InterPro" id="IPR036388">
    <property type="entry name" value="WH-like_DNA-bd_sf"/>
</dbReference>
<dbReference type="EMBL" id="JASOIH010000012">
    <property type="protein sequence ID" value="MDK6900123.1"/>
    <property type="molecule type" value="Genomic_DNA"/>
</dbReference>
<dbReference type="NCBIfam" id="TIGR00573">
    <property type="entry name" value="dnaq"/>
    <property type="match status" value="1"/>
</dbReference>
<dbReference type="InterPro" id="IPR012337">
    <property type="entry name" value="RNaseH-like_sf"/>
</dbReference>
<evidence type="ECO:0000256" key="6">
    <source>
        <dbReference type="ARBA" id="ARBA00022839"/>
    </source>
</evidence>
<keyword evidence="7" id="KW-0239">DNA-directed DNA polymerase</keyword>
<dbReference type="SMART" id="SM00479">
    <property type="entry name" value="EXOIII"/>
    <property type="match status" value="1"/>
</dbReference>
<evidence type="ECO:0000256" key="3">
    <source>
        <dbReference type="ARBA" id="ARBA00022705"/>
    </source>
</evidence>
<dbReference type="GO" id="GO:0006260">
    <property type="term" value="P:DNA replication"/>
    <property type="evidence" value="ECO:0007669"/>
    <property type="project" value="UniProtKB-KW"/>
</dbReference>
<dbReference type="GO" id="GO:0003677">
    <property type="term" value="F:DNA binding"/>
    <property type="evidence" value="ECO:0007669"/>
    <property type="project" value="InterPro"/>
</dbReference>
<organism evidence="11 12">
    <name type="scientific">Streptococcus agalactiae</name>
    <dbReference type="NCBI Taxonomy" id="1311"/>
    <lineage>
        <taxon>Bacteria</taxon>
        <taxon>Bacillati</taxon>
        <taxon>Bacillota</taxon>
        <taxon>Bacilli</taxon>
        <taxon>Lactobacillales</taxon>
        <taxon>Streptococcaceae</taxon>
        <taxon>Streptococcus</taxon>
    </lineage>
</organism>
<evidence type="ECO:0000259" key="9">
    <source>
        <dbReference type="SMART" id="SM00479"/>
    </source>
</evidence>
<evidence type="ECO:0000313" key="12">
    <source>
        <dbReference type="Proteomes" id="UP000256718"/>
    </source>
</evidence>
<evidence type="ECO:0000313" key="11">
    <source>
        <dbReference type="EMBL" id="RDY91278.1"/>
    </source>
</evidence>
<protein>
    <recommendedName>
        <fullName evidence="8">DNA polymerase III polC-type</fullName>
    </recommendedName>
</protein>
<dbReference type="Pfam" id="PF00929">
    <property type="entry name" value="RNase_T"/>
    <property type="match status" value="1"/>
</dbReference>
<keyword evidence="2" id="KW-0548">Nucleotidyltransferase</keyword>
<comment type="caution">
    <text evidence="11">The sequence shown here is derived from an EMBL/GenBank/DDBJ whole genome shotgun (WGS) entry which is preliminary data.</text>
</comment>
<dbReference type="Proteomes" id="UP000256718">
    <property type="component" value="Unassembled WGS sequence"/>
</dbReference>
<dbReference type="Gene3D" id="1.10.10.10">
    <property type="entry name" value="Winged helix-like DNA-binding domain superfamily/Winged helix DNA-binding domain"/>
    <property type="match status" value="1"/>
</dbReference>
<accession>A0A076YVR6</accession>
<dbReference type="CDD" id="cd06127">
    <property type="entry name" value="DEDDh"/>
    <property type="match status" value="1"/>
</dbReference>
<evidence type="ECO:0000256" key="5">
    <source>
        <dbReference type="ARBA" id="ARBA00022801"/>
    </source>
</evidence>
<dbReference type="FunFam" id="3.30.420.10:FF:000045">
    <property type="entry name" value="3'-5' exonuclease DinG"/>
    <property type="match status" value="1"/>
</dbReference>
<evidence type="ECO:0000313" key="10">
    <source>
        <dbReference type="EMBL" id="MDK6900123.1"/>
    </source>
</evidence>
<dbReference type="InterPro" id="IPR006054">
    <property type="entry name" value="DnaQ"/>
</dbReference>
<dbReference type="PANTHER" id="PTHR30231:SF4">
    <property type="entry name" value="PROTEIN NEN2"/>
    <property type="match status" value="1"/>
</dbReference>
<keyword evidence="1" id="KW-0808">Transferase</keyword>
<gene>
    <name evidence="11" type="ORF">C4618_01195</name>
    <name evidence="10" type="ORF">QP229_09115</name>
</gene>
<proteinExistence type="predicted"/>
<evidence type="ECO:0000256" key="1">
    <source>
        <dbReference type="ARBA" id="ARBA00022679"/>
    </source>
</evidence>
<dbReference type="Gene3D" id="3.30.420.10">
    <property type="entry name" value="Ribonuclease H-like superfamily/Ribonuclease H"/>
    <property type="match status" value="1"/>
</dbReference>
<keyword evidence="3" id="KW-0235">DNA replication</keyword>
<dbReference type="InterPro" id="IPR013520">
    <property type="entry name" value="Ribonucl_H"/>
</dbReference>
<evidence type="ECO:0000256" key="8">
    <source>
        <dbReference type="ARBA" id="ARBA00070925"/>
    </source>
</evidence>
<dbReference type="InterPro" id="IPR036397">
    <property type="entry name" value="RNaseH_sf"/>
</dbReference>
<dbReference type="SMART" id="SM00497">
    <property type="entry name" value="IENR1"/>
    <property type="match status" value="1"/>
</dbReference>
<sequence>MSFFEKLFSKFNKKTTSDIVQFNNNSHINPFGFVDSQQMDINDNNINFIKNRFIAFDIETTGLNSQQDRIVEVGAVLFENGKVVDSYESLVNAKVNISADVTRINNITNRMIKNAPSENQVYYELVNFLGDALNGKTPVCAHNAKFDMGFLCNTLSRLGYNGEIKYLDTLSLSRKNVKGLRNYKQNTVAEYFNLQNKNSHRAKSDAIICGNILTKLFFIIENQKSRKSFSSKNNKISPEELEVCAVIQNIIFERKGDTDLVGYYKNSSGYIDVYYLYKIVRFKFTKKGKYIIVPRDLKGSENFILESCTLSEGGHDFVRLYFNSPLEVKEISSYIFEEYINTKRSATEYLNYNKNYVDEYKASPLMENVLSNTDVKNILVSINNKVYNSQNNIIEKDLIDRKDIKINPVNNRIPVSEIQNLTNWHKGFDLGFPFWEEGEKYRKEGNLKRSILLYDLARSNGYCSPALFESYAMAFHRLKDYENEIDILDEGIEREGNLGRLITRRNNAMKMLIKSRNEQKKIKENESAENILFSEIEILKRKKTRKNARPVLKMDDEMNILEHFESISDAVKKTGINSKSIRDASKGIQKHAGGFVWRYEDEYK</sequence>
<dbReference type="SUPFAM" id="SSF53098">
    <property type="entry name" value="Ribonuclease H-like"/>
    <property type="match status" value="1"/>
</dbReference>
<evidence type="ECO:0000256" key="7">
    <source>
        <dbReference type="ARBA" id="ARBA00022932"/>
    </source>
</evidence>
<evidence type="ECO:0000256" key="4">
    <source>
        <dbReference type="ARBA" id="ARBA00022722"/>
    </source>
</evidence>
<keyword evidence="6 10" id="KW-0269">Exonuclease</keyword>
<dbReference type="GO" id="GO:0003887">
    <property type="term" value="F:DNA-directed DNA polymerase activity"/>
    <property type="evidence" value="ECO:0007669"/>
    <property type="project" value="UniProtKB-KW"/>
</dbReference>
<dbReference type="AlphaFoldDB" id="A0A076YVR6"/>
<evidence type="ECO:0000256" key="2">
    <source>
        <dbReference type="ARBA" id="ARBA00022695"/>
    </source>
</evidence>
<reference evidence="11 12" key="1">
    <citation type="journal article" date="2018" name="Emerg. Microbes Infect.">
        <title>Phenotypic and molecular analysis of nontypeable Group B streptococci: identification of cps2a and hybrid cps2a/cps5 Group B streptococcal capsule gene clusters.</title>
        <authorList>
            <person name="Alhhazmi A."/>
            <person name="Tyrrell G.J."/>
        </authorList>
    </citation>
    <scope>NUCLEOTIDE SEQUENCE [LARGE SCALE GENOMIC DNA]</scope>
    <source>
        <strain evidence="11 12">PLGBS17</strain>
    </source>
</reference>
<feature type="domain" description="Exonuclease" evidence="9">
    <location>
        <begin position="52"/>
        <end position="222"/>
    </location>
</feature>
<keyword evidence="4" id="KW-0540">Nuclease</keyword>